<accession>A0AAQ3JUI8</accession>
<evidence type="ECO:0000256" key="6">
    <source>
        <dbReference type="ARBA" id="ARBA00022843"/>
    </source>
</evidence>
<name>A0AAQ3JUI8_9LILI</name>
<evidence type="ECO:0000256" key="12">
    <source>
        <dbReference type="ARBA" id="ARBA00093359"/>
    </source>
</evidence>
<evidence type="ECO:0000256" key="1">
    <source>
        <dbReference type="ARBA" id="ARBA00004123"/>
    </source>
</evidence>
<evidence type="ECO:0000256" key="3">
    <source>
        <dbReference type="ARBA" id="ARBA00015508"/>
    </source>
</evidence>
<feature type="domain" description="KANL2-like probable zinc-finger" evidence="15">
    <location>
        <begin position="119"/>
        <end position="164"/>
    </location>
</feature>
<evidence type="ECO:0000256" key="2">
    <source>
        <dbReference type="ARBA" id="ARBA00004173"/>
    </source>
</evidence>
<evidence type="ECO:0000313" key="17">
    <source>
        <dbReference type="Proteomes" id="UP001327560"/>
    </source>
</evidence>
<dbReference type="GO" id="GO:0006325">
    <property type="term" value="P:chromatin organization"/>
    <property type="evidence" value="ECO:0007669"/>
    <property type="project" value="UniProtKB-KW"/>
</dbReference>
<feature type="compositionally biased region" description="Pro residues" evidence="14">
    <location>
        <begin position="1"/>
        <end position="11"/>
    </location>
</feature>
<evidence type="ECO:0000313" key="16">
    <source>
        <dbReference type="EMBL" id="WOK96604.1"/>
    </source>
</evidence>
<protein>
    <recommendedName>
        <fullName evidence="3">KAT8 regulatory NSL complex subunit 2</fullName>
    </recommendedName>
    <alternativeName>
        <fullName evidence="11">NSL complex protein NSL2</fullName>
    </alternativeName>
    <alternativeName>
        <fullName evidence="10">Non-specific lethal 2 homolog</fullName>
    </alternativeName>
</protein>
<comment type="subunit">
    <text evidence="13">Component of the NSL complex at least composed of KAT8/MOF, KANSL1, KANSL2, KANSL3, MCRS1, PHF20, OGT1/OGT, WDR5 and HCFC1.</text>
</comment>
<evidence type="ECO:0000256" key="11">
    <source>
        <dbReference type="ARBA" id="ARBA00033378"/>
    </source>
</evidence>
<comment type="subcellular location">
    <subcellularLocation>
        <location evidence="2">Mitochondrion</location>
    </subcellularLocation>
    <subcellularLocation>
        <location evidence="1">Nucleus</location>
    </subcellularLocation>
</comment>
<keyword evidence="17" id="KW-1185">Reference proteome</keyword>
<dbReference type="GO" id="GO:0005634">
    <property type="term" value="C:nucleus"/>
    <property type="evidence" value="ECO:0007669"/>
    <property type="project" value="UniProtKB-SubCell"/>
</dbReference>
<organism evidence="16 17">
    <name type="scientific">Canna indica</name>
    <name type="common">Indian-shot</name>
    <dbReference type="NCBI Taxonomy" id="4628"/>
    <lineage>
        <taxon>Eukaryota</taxon>
        <taxon>Viridiplantae</taxon>
        <taxon>Streptophyta</taxon>
        <taxon>Embryophyta</taxon>
        <taxon>Tracheophyta</taxon>
        <taxon>Spermatophyta</taxon>
        <taxon>Magnoliopsida</taxon>
        <taxon>Liliopsida</taxon>
        <taxon>Zingiberales</taxon>
        <taxon>Cannaceae</taxon>
        <taxon>Canna</taxon>
    </lineage>
</organism>
<gene>
    <name evidence="16" type="ORF">Cni_G05311</name>
</gene>
<dbReference type="PANTHER" id="PTHR13453">
    <property type="entry name" value="KAT8 REGULATORY NSL COMPLEX SUBUNIT 2"/>
    <property type="match status" value="1"/>
</dbReference>
<sequence length="222" mass="24864">MATAPSPPPPSHLLRPADDPEGGRTSTLPLAAAAEDTAELLSREEVLRRRSRRVKQLARHYRAHYWEFMEEVRSKIREYYFRFGVSPHDVDALDAAAPAALAEGSGENDGGVVKKVFCGYSGCSSLAMPLSRYCFPHILCDNRQTLYKPCTFQTCRMHVQKTKKHLSESISRAGFKLYSSGCPPPNFHAIVAQCIHQIQISRRKSLNATSVKNTIMQENSDR</sequence>
<comment type="function">
    <text evidence="12">Non-catalytic component of the NSL histone acetyltransferase complex, a multiprotein complex that mediates histone H4 acetylation at 'Lys-5'- and 'Lys-8' (H4K5ac and H4K8ac) at transcription start sites and promotes transcription initiation. Required for NSL complex stability and for transcription of intraciliary transport genes in both ciliated and non-ciliated cells by regulating histone H4 acetylation at 'Lys-5'- and 'Lys-12' (H4K5ac and H4K12ac). This is necessary for cilium assembly in ciliated cells and for organization of the microtubule cytoskeleton in non-ciliated cells. Required within the NSL complex to maintain nuclear architecture stability by promoting KAT8-mediated acetylation of lamin LMNA.</text>
</comment>
<keyword evidence="7" id="KW-0156">Chromatin regulator</keyword>
<proteinExistence type="predicted"/>
<dbReference type="GO" id="GO:0044545">
    <property type="term" value="C:NSL complex"/>
    <property type="evidence" value="ECO:0007669"/>
    <property type="project" value="TreeGrafter"/>
</dbReference>
<dbReference type="GO" id="GO:0005739">
    <property type="term" value="C:mitochondrion"/>
    <property type="evidence" value="ECO:0007669"/>
    <property type="project" value="UniProtKB-SubCell"/>
</dbReference>
<dbReference type="InterPro" id="IPR026316">
    <property type="entry name" value="NSL2"/>
</dbReference>
<evidence type="ECO:0000256" key="4">
    <source>
        <dbReference type="ARBA" id="ARBA00022499"/>
    </source>
</evidence>
<reference evidence="16 17" key="1">
    <citation type="submission" date="2023-10" db="EMBL/GenBank/DDBJ databases">
        <title>Chromosome-scale genome assembly provides insights into flower coloration mechanisms of Canna indica.</title>
        <authorList>
            <person name="Li C."/>
        </authorList>
    </citation>
    <scope>NUCLEOTIDE SEQUENCE [LARGE SCALE GENOMIC DNA]</scope>
    <source>
        <tissue evidence="16">Flower</tissue>
    </source>
</reference>
<evidence type="ECO:0000256" key="7">
    <source>
        <dbReference type="ARBA" id="ARBA00022853"/>
    </source>
</evidence>
<evidence type="ECO:0000256" key="13">
    <source>
        <dbReference type="ARBA" id="ARBA00093543"/>
    </source>
</evidence>
<dbReference type="EMBL" id="CP136891">
    <property type="protein sequence ID" value="WOK96604.1"/>
    <property type="molecule type" value="Genomic_DNA"/>
</dbReference>
<dbReference type="Proteomes" id="UP001327560">
    <property type="component" value="Chromosome 2"/>
</dbReference>
<keyword evidence="8" id="KW-0496">Mitochondrion</keyword>
<dbReference type="InterPro" id="IPR025927">
    <property type="entry name" value="Znf_KANL2-like"/>
</dbReference>
<keyword evidence="6" id="KW-0832">Ubl conjugation</keyword>
<dbReference type="Pfam" id="PF13891">
    <property type="entry name" value="zf-C3HC3H_KANSL2"/>
    <property type="match status" value="1"/>
</dbReference>
<evidence type="ECO:0000259" key="15">
    <source>
        <dbReference type="Pfam" id="PF13891"/>
    </source>
</evidence>
<keyword evidence="9" id="KW-0539">Nucleus</keyword>
<dbReference type="AlphaFoldDB" id="A0AAQ3JUI8"/>
<evidence type="ECO:0000256" key="9">
    <source>
        <dbReference type="ARBA" id="ARBA00023242"/>
    </source>
</evidence>
<evidence type="ECO:0000256" key="14">
    <source>
        <dbReference type="SAM" id="MobiDB-lite"/>
    </source>
</evidence>
<dbReference type="PANTHER" id="PTHR13453:SF1">
    <property type="entry name" value="KAT8 REGULATORY NSL COMPLEX SUBUNIT 2"/>
    <property type="match status" value="1"/>
</dbReference>
<keyword evidence="4" id="KW-1017">Isopeptide bond</keyword>
<evidence type="ECO:0000256" key="5">
    <source>
        <dbReference type="ARBA" id="ARBA00022553"/>
    </source>
</evidence>
<evidence type="ECO:0000256" key="10">
    <source>
        <dbReference type="ARBA" id="ARBA00032947"/>
    </source>
</evidence>
<evidence type="ECO:0000256" key="8">
    <source>
        <dbReference type="ARBA" id="ARBA00023128"/>
    </source>
</evidence>
<feature type="region of interest" description="Disordered" evidence="14">
    <location>
        <begin position="1"/>
        <end position="27"/>
    </location>
</feature>
<keyword evidence="5" id="KW-0597">Phosphoprotein</keyword>